<evidence type="ECO:0000259" key="3">
    <source>
        <dbReference type="PROSITE" id="PS50263"/>
    </source>
</evidence>
<dbReference type="SUPFAM" id="SSF56317">
    <property type="entry name" value="Carbon-nitrogen hydrolase"/>
    <property type="match status" value="1"/>
</dbReference>
<comment type="similarity">
    <text evidence="1">Belongs to the carbon-nitrogen hydrolase superfamily. BTD/VNN family.</text>
</comment>
<dbReference type="EMBL" id="VLTN01000013">
    <property type="protein sequence ID" value="KAA0154100.1"/>
    <property type="molecule type" value="Genomic_DNA"/>
</dbReference>
<feature type="chain" id="PRO_5023032331" description="CN hydrolase domain-containing protein" evidence="2">
    <location>
        <begin position="22"/>
        <end position="515"/>
    </location>
</feature>
<sequence>MRLAAGFAAVVVCAWLGIAAGSPVLYDAVALELATTVLSDAQQPTRSQATALKLANLQAAWTLLDSARGANGLSGDSLLVVLPEYGLTGPDFPTRDSVLPFGERVPAPWLAEVPCGNSTLATLSPAVENASCTARTTGADIVVDVPEVEPCLPSDTSCPPDGRRQFNTLVALRGSDGAVVGRYRKRNLYYEPAFDPGTASGGAPWFDSSFGVRIGLMICFDIMFRQPSADILSAGVRDVAYSTWWVNVPPFLTGTQVQAGWANASGANVVAAGAGHNGWRSAGSGVYAMAEGSEGRMRTTFKPNSSSPQEAAVALAGLVGRRLEAERGADRRGGRAIAGAAAGAQAQRRGARWLINETKFVPGAPQRVSAAVVGVECELELEAGPTANQVYAVVAAQGWYNGLFPTVMCGVCACANGSLPCFEGQGTLAATGQLKAAELRMTVCNSTRDPLSTWRVYANAADGDAQTLNPQGGFAASGLARSPAGAECAEERLSLGVGVPVLDAMLYGVSFAVPG</sequence>
<organism evidence="4 5">
    <name type="scientific">Cafeteria roenbergensis</name>
    <name type="common">Marine flagellate</name>
    <dbReference type="NCBI Taxonomy" id="33653"/>
    <lineage>
        <taxon>Eukaryota</taxon>
        <taxon>Sar</taxon>
        <taxon>Stramenopiles</taxon>
        <taxon>Bigyra</taxon>
        <taxon>Opalozoa</taxon>
        <taxon>Bicosoecida</taxon>
        <taxon>Cafeteriaceae</taxon>
        <taxon>Cafeteria</taxon>
    </lineage>
</organism>
<feature type="domain" description="CN hydrolase" evidence="3">
    <location>
        <begin position="35"/>
        <end position="320"/>
    </location>
</feature>
<dbReference type="PANTHER" id="PTHR10609">
    <property type="entry name" value="BIOTINIDASE-RELATED"/>
    <property type="match status" value="1"/>
</dbReference>
<name>A0A5A8CPH7_CAFRO</name>
<dbReference type="InterPro" id="IPR040154">
    <property type="entry name" value="Biotinidase/VNN"/>
</dbReference>
<dbReference type="Pfam" id="PF00795">
    <property type="entry name" value="CN_hydrolase"/>
    <property type="match status" value="1"/>
</dbReference>
<evidence type="ECO:0000256" key="2">
    <source>
        <dbReference type="SAM" id="SignalP"/>
    </source>
</evidence>
<gene>
    <name evidence="4" type="ORF">FNF29_02723</name>
</gene>
<evidence type="ECO:0000313" key="4">
    <source>
        <dbReference type="EMBL" id="KAA0154100.1"/>
    </source>
</evidence>
<dbReference type="AlphaFoldDB" id="A0A5A8CPH7"/>
<accession>A0A5A8CPH7</accession>
<evidence type="ECO:0000256" key="1">
    <source>
        <dbReference type="ARBA" id="ARBA00008225"/>
    </source>
</evidence>
<proteinExistence type="inferred from homology"/>
<dbReference type="Gene3D" id="3.60.110.10">
    <property type="entry name" value="Carbon-nitrogen hydrolase"/>
    <property type="match status" value="1"/>
</dbReference>
<dbReference type="InterPro" id="IPR003010">
    <property type="entry name" value="C-N_Hydrolase"/>
</dbReference>
<protein>
    <recommendedName>
        <fullName evidence="3">CN hydrolase domain-containing protein</fullName>
    </recommendedName>
</protein>
<feature type="signal peptide" evidence="2">
    <location>
        <begin position="1"/>
        <end position="21"/>
    </location>
</feature>
<dbReference type="PANTHER" id="PTHR10609:SF27">
    <property type="entry name" value="CN HYDROLASE DOMAIN-CONTAINING PROTEIN-RELATED"/>
    <property type="match status" value="1"/>
</dbReference>
<keyword evidence="5" id="KW-1185">Reference proteome</keyword>
<evidence type="ECO:0000313" key="5">
    <source>
        <dbReference type="Proteomes" id="UP000323011"/>
    </source>
</evidence>
<dbReference type="PROSITE" id="PS50263">
    <property type="entry name" value="CN_HYDROLASE"/>
    <property type="match status" value="1"/>
</dbReference>
<comment type="caution">
    <text evidence="4">The sequence shown here is derived from an EMBL/GenBank/DDBJ whole genome shotgun (WGS) entry which is preliminary data.</text>
</comment>
<dbReference type="InterPro" id="IPR036526">
    <property type="entry name" value="C-N_Hydrolase_sf"/>
</dbReference>
<dbReference type="Proteomes" id="UP000323011">
    <property type="component" value="Unassembled WGS sequence"/>
</dbReference>
<keyword evidence="2" id="KW-0732">Signal</keyword>
<reference evidence="4 5" key="1">
    <citation type="submission" date="2019-07" db="EMBL/GenBank/DDBJ databases">
        <title>Genomes of Cafeteria roenbergensis.</title>
        <authorList>
            <person name="Fischer M.G."/>
            <person name="Hackl T."/>
            <person name="Roman M."/>
        </authorList>
    </citation>
    <scope>NUCLEOTIDE SEQUENCE [LARGE SCALE GENOMIC DNA]</scope>
    <source>
        <strain evidence="4 5">BVI</strain>
    </source>
</reference>